<feature type="transmembrane region" description="Helical" evidence="2">
    <location>
        <begin position="25"/>
        <end position="49"/>
    </location>
</feature>
<organism evidence="3 4">
    <name type="scientific">Agromyces indicus</name>
    <dbReference type="NCBI Taxonomy" id="758919"/>
    <lineage>
        <taxon>Bacteria</taxon>
        <taxon>Bacillati</taxon>
        <taxon>Actinomycetota</taxon>
        <taxon>Actinomycetes</taxon>
        <taxon>Micrococcales</taxon>
        <taxon>Microbacteriaceae</taxon>
        <taxon>Agromyces</taxon>
    </lineage>
</organism>
<dbReference type="Pfam" id="PF09997">
    <property type="entry name" value="DUF2238"/>
    <property type="match status" value="1"/>
</dbReference>
<feature type="transmembrane region" description="Helical" evidence="2">
    <location>
        <begin position="93"/>
        <end position="116"/>
    </location>
</feature>
<keyword evidence="4" id="KW-1185">Reference proteome</keyword>
<dbReference type="RefSeq" id="WP_310520127.1">
    <property type="nucleotide sequence ID" value="NZ_BAABBS010000003.1"/>
</dbReference>
<dbReference type="EMBL" id="JAVKGS010000001">
    <property type="protein sequence ID" value="MDR5691517.1"/>
    <property type="molecule type" value="Genomic_DNA"/>
</dbReference>
<reference evidence="4" key="1">
    <citation type="submission" date="2023-07" db="EMBL/GenBank/DDBJ databases">
        <title>Description of three actinobacteria isolated from air of manufacturing shop in a pharmaceutical factory.</title>
        <authorList>
            <person name="Zhang D.-F."/>
        </authorList>
    </citation>
    <scope>NUCLEOTIDE SEQUENCE [LARGE SCALE GENOMIC DNA]</scope>
    <source>
        <strain evidence="4">CCTCC AB 2011122</strain>
    </source>
</reference>
<name>A0ABU1FID7_9MICO</name>
<evidence type="ECO:0008006" key="5">
    <source>
        <dbReference type="Google" id="ProtNLM"/>
    </source>
</evidence>
<sequence>MRELWEGIRRRAHGPGEVTADLIRLAGAICIPIAAIGWGPLGGVSLAFATGGMVIPRALRVRPALDIAFGIVTLIAVWSSVTDLYVTVKWWDLPVHAVLNGLVAAIGYLVLVHFRIVADAATLPRPRLSTTVVTTALGFTFGVFWEMFEWFGKNFIDDAIYVGYTDSIGDLLWGGIGSLVAGLAMPWLAARPGERATDAAAEPGAGAGSRTGRDLNRG</sequence>
<evidence type="ECO:0000313" key="3">
    <source>
        <dbReference type="EMBL" id="MDR5691517.1"/>
    </source>
</evidence>
<protein>
    <recommendedName>
        <fullName evidence="5">DUF2238 domain-containing protein</fullName>
    </recommendedName>
</protein>
<keyword evidence="2" id="KW-0812">Transmembrane</keyword>
<evidence type="ECO:0000256" key="2">
    <source>
        <dbReference type="SAM" id="Phobius"/>
    </source>
</evidence>
<dbReference type="Proteomes" id="UP001260072">
    <property type="component" value="Unassembled WGS sequence"/>
</dbReference>
<feature type="transmembrane region" description="Helical" evidence="2">
    <location>
        <begin position="61"/>
        <end position="81"/>
    </location>
</feature>
<keyword evidence="2" id="KW-0472">Membrane</keyword>
<gene>
    <name evidence="3" type="ORF">RH861_05500</name>
</gene>
<dbReference type="InterPro" id="IPR014509">
    <property type="entry name" value="YjdF-like"/>
</dbReference>
<evidence type="ECO:0000256" key="1">
    <source>
        <dbReference type="SAM" id="MobiDB-lite"/>
    </source>
</evidence>
<evidence type="ECO:0000313" key="4">
    <source>
        <dbReference type="Proteomes" id="UP001260072"/>
    </source>
</evidence>
<feature type="region of interest" description="Disordered" evidence="1">
    <location>
        <begin position="196"/>
        <end position="218"/>
    </location>
</feature>
<comment type="caution">
    <text evidence="3">The sequence shown here is derived from an EMBL/GenBank/DDBJ whole genome shotgun (WGS) entry which is preliminary data.</text>
</comment>
<keyword evidence="2" id="KW-1133">Transmembrane helix</keyword>
<feature type="transmembrane region" description="Helical" evidence="2">
    <location>
        <begin position="128"/>
        <end position="151"/>
    </location>
</feature>
<proteinExistence type="predicted"/>
<accession>A0ABU1FID7</accession>
<feature type="transmembrane region" description="Helical" evidence="2">
    <location>
        <begin position="171"/>
        <end position="190"/>
    </location>
</feature>